<evidence type="ECO:0000313" key="4">
    <source>
        <dbReference type="Ensembl" id="ENSSORP00005035881.1"/>
    </source>
</evidence>
<feature type="region of interest" description="Disordered" evidence="1">
    <location>
        <begin position="1"/>
        <end position="24"/>
    </location>
</feature>
<dbReference type="AlphaFoldDB" id="A0A673B110"/>
<dbReference type="InterPro" id="IPR008906">
    <property type="entry name" value="HATC_C_dom"/>
</dbReference>
<accession>A0A673B110</accession>
<dbReference type="InterPro" id="IPR025398">
    <property type="entry name" value="DUF4371"/>
</dbReference>
<reference evidence="4" key="1">
    <citation type="submission" date="2019-06" db="EMBL/GenBank/DDBJ databases">
        <authorList>
            <consortium name="Wellcome Sanger Institute Data Sharing"/>
        </authorList>
    </citation>
    <scope>NUCLEOTIDE SEQUENCE [LARGE SCALE GENOMIC DNA]</scope>
</reference>
<evidence type="ECO:0000256" key="1">
    <source>
        <dbReference type="SAM" id="MobiDB-lite"/>
    </source>
</evidence>
<keyword evidence="5" id="KW-1185">Reference proteome</keyword>
<dbReference type="PANTHER" id="PTHR45749">
    <property type="match status" value="1"/>
</dbReference>
<dbReference type="GO" id="GO:0046983">
    <property type="term" value="F:protein dimerization activity"/>
    <property type="evidence" value="ECO:0007669"/>
    <property type="project" value="InterPro"/>
</dbReference>
<feature type="domain" description="DUF4371" evidence="3">
    <location>
        <begin position="84"/>
        <end position="252"/>
    </location>
</feature>
<protein>
    <recommendedName>
        <fullName evidence="6">HAT C-terminal dimerisation domain-containing protein</fullName>
    </recommendedName>
</protein>
<dbReference type="InParanoid" id="A0A673B110"/>
<dbReference type="Pfam" id="PF14291">
    <property type="entry name" value="DUF4371"/>
    <property type="match status" value="1"/>
</dbReference>
<dbReference type="Ensembl" id="ENSSORT00005036837.1">
    <property type="protein sequence ID" value="ENSSORP00005035881.1"/>
    <property type="gene ID" value="ENSSORG00005016921.1"/>
</dbReference>
<evidence type="ECO:0000259" key="3">
    <source>
        <dbReference type="Pfam" id="PF14291"/>
    </source>
</evidence>
<evidence type="ECO:0000259" key="2">
    <source>
        <dbReference type="Pfam" id="PF05699"/>
    </source>
</evidence>
<name>A0A673B110_9TELE</name>
<evidence type="ECO:0000313" key="5">
    <source>
        <dbReference type="Proteomes" id="UP000472271"/>
    </source>
</evidence>
<feature type="domain" description="HAT C-terminal dimerisation" evidence="2">
    <location>
        <begin position="583"/>
        <end position="639"/>
    </location>
</feature>
<dbReference type="Pfam" id="PF05699">
    <property type="entry name" value="Dimer_Tnp_hAT"/>
    <property type="match status" value="1"/>
</dbReference>
<organism evidence="4 5">
    <name type="scientific">Sphaeramia orbicularis</name>
    <name type="common">orbiculate cardinalfish</name>
    <dbReference type="NCBI Taxonomy" id="375764"/>
    <lineage>
        <taxon>Eukaryota</taxon>
        <taxon>Metazoa</taxon>
        <taxon>Chordata</taxon>
        <taxon>Craniata</taxon>
        <taxon>Vertebrata</taxon>
        <taxon>Euteleostomi</taxon>
        <taxon>Actinopterygii</taxon>
        <taxon>Neopterygii</taxon>
        <taxon>Teleostei</taxon>
        <taxon>Neoteleostei</taxon>
        <taxon>Acanthomorphata</taxon>
        <taxon>Gobiaria</taxon>
        <taxon>Kurtiformes</taxon>
        <taxon>Apogonoidei</taxon>
        <taxon>Apogonidae</taxon>
        <taxon>Apogoninae</taxon>
        <taxon>Sphaeramia</taxon>
    </lineage>
</organism>
<reference evidence="4" key="3">
    <citation type="submission" date="2025-09" db="UniProtKB">
        <authorList>
            <consortium name="Ensembl"/>
        </authorList>
    </citation>
    <scope>IDENTIFICATION</scope>
</reference>
<dbReference type="PANTHER" id="PTHR45749:SF35">
    <property type="entry name" value="AC-LIKE TRANSPOSASE-RELATED"/>
    <property type="match status" value="1"/>
</dbReference>
<dbReference type="Proteomes" id="UP000472271">
    <property type="component" value="Chromosome 12"/>
</dbReference>
<reference evidence="4" key="2">
    <citation type="submission" date="2025-08" db="UniProtKB">
        <authorList>
            <consortium name="Ensembl"/>
        </authorList>
    </citation>
    <scope>IDENTIFICATION</scope>
</reference>
<sequence length="662" mass="76434">MMKRSYPSGFAKRLKKKEEEKRQRHSGKYEVNHCVLQIGHNCGICLKEITILFKIVKEHEYTKAHSESMKKWHDLHKRLLAKTAIDQTYQDLMQLEIEDQKAVIHRVIAIICHLAEQNQALRGTSDVPFDNHSGNFLPLVKLMGQFDSVLNEHLKRIKNKEMKEHYLSPTIQNEIINLVGEKIIEEIMRRVKLAKYYAVIMDCTPDVSHKEQLSLVLRTLNCETSVGASISEHFVGFFDVEDTTGGGLTETLLEYLQQHGNMMGHKQGVQARILQITAKLFVYAAKSSVMSMSFFGLLQRLYNLFSSSVQRWAVLRQHVTQLTLKMLSTIRWEARIDSVKVLRYHLPQVLEALSALQTVAAEKRDAETLSIAKCLYSEMNSWRFLLCTIVWYNVLYQINHMSKLLQSPNVSLKTLRRETEGVRGYLMQFRESGLSFCQSDAMNIAEELKIEKRLPAKRQKRTPKHFNCDSAAEETFHSPEEAFRREFFLPLVDTALTSLNDRFSKMEDVYALYSFLFSKDNMRRAVIEDKLQVNCTTLEKTLHDTEAEDLVLEVRSAIHTFPDHVFTCPQDMLNYIYSEGLLDLYSNLSIALCLLLTLPVIVASGQRSFSALKHIKSYLRSSMSQERLRGLALISTERNVRKSLNMEDVVTAFVRAKVRKRF</sequence>
<evidence type="ECO:0008006" key="6">
    <source>
        <dbReference type="Google" id="ProtNLM"/>
    </source>
</evidence>
<proteinExistence type="predicted"/>